<dbReference type="Proteomes" id="UP001454036">
    <property type="component" value="Unassembled WGS sequence"/>
</dbReference>
<comment type="caution">
    <text evidence="3">The sequence shown here is derived from an EMBL/GenBank/DDBJ whole genome shotgun (WGS) entry which is preliminary data.</text>
</comment>
<dbReference type="InterPro" id="IPR005162">
    <property type="entry name" value="Retrotrans_gag_dom"/>
</dbReference>
<dbReference type="InterPro" id="IPR029472">
    <property type="entry name" value="Copia-like_N"/>
</dbReference>
<reference evidence="3 4" key="1">
    <citation type="submission" date="2024-01" db="EMBL/GenBank/DDBJ databases">
        <title>The complete chloroplast genome sequence of Lithospermum erythrorhizon: insights into the phylogenetic relationship among Boraginaceae species and the maternal lineages of purple gromwells.</title>
        <authorList>
            <person name="Okada T."/>
            <person name="Watanabe K."/>
        </authorList>
    </citation>
    <scope>NUCLEOTIDE SEQUENCE [LARGE SCALE GENOMIC DNA]</scope>
</reference>
<dbReference type="EMBL" id="BAABME010016842">
    <property type="protein sequence ID" value="GAA0147680.1"/>
    <property type="molecule type" value="Genomic_DNA"/>
</dbReference>
<evidence type="ECO:0000313" key="3">
    <source>
        <dbReference type="EMBL" id="GAA0147680.1"/>
    </source>
</evidence>
<accession>A0AAV3PBJ1</accession>
<dbReference type="AlphaFoldDB" id="A0AAV3PBJ1"/>
<keyword evidence="4" id="KW-1185">Reference proteome</keyword>
<evidence type="ECO:0008006" key="5">
    <source>
        <dbReference type="Google" id="ProtNLM"/>
    </source>
</evidence>
<proteinExistence type="predicted"/>
<organism evidence="3 4">
    <name type="scientific">Lithospermum erythrorhizon</name>
    <name type="common">Purple gromwell</name>
    <name type="synonym">Lithospermum officinale var. erythrorhizon</name>
    <dbReference type="NCBI Taxonomy" id="34254"/>
    <lineage>
        <taxon>Eukaryota</taxon>
        <taxon>Viridiplantae</taxon>
        <taxon>Streptophyta</taxon>
        <taxon>Embryophyta</taxon>
        <taxon>Tracheophyta</taxon>
        <taxon>Spermatophyta</taxon>
        <taxon>Magnoliopsida</taxon>
        <taxon>eudicotyledons</taxon>
        <taxon>Gunneridae</taxon>
        <taxon>Pentapetalae</taxon>
        <taxon>asterids</taxon>
        <taxon>lamiids</taxon>
        <taxon>Boraginales</taxon>
        <taxon>Boraginaceae</taxon>
        <taxon>Boraginoideae</taxon>
        <taxon>Lithospermeae</taxon>
        <taxon>Lithospermum</taxon>
    </lineage>
</organism>
<dbReference type="PANTHER" id="PTHR37610">
    <property type="entry name" value="CCHC-TYPE DOMAIN-CONTAINING PROTEIN"/>
    <property type="match status" value="1"/>
</dbReference>
<dbReference type="PANTHER" id="PTHR37610:SF40">
    <property type="entry name" value="OS01G0909600 PROTEIN"/>
    <property type="match status" value="1"/>
</dbReference>
<dbReference type="Pfam" id="PF03732">
    <property type="entry name" value="Retrotrans_gag"/>
    <property type="match status" value="1"/>
</dbReference>
<feature type="domain" description="Retrotransposon gag" evidence="1">
    <location>
        <begin position="81"/>
        <end position="154"/>
    </location>
</feature>
<evidence type="ECO:0000259" key="2">
    <source>
        <dbReference type="Pfam" id="PF14244"/>
    </source>
</evidence>
<evidence type="ECO:0000313" key="4">
    <source>
        <dbReference type="Proteomes" id="UP001454036"/>
    </source>
</evidence>
<feature type="domain" description="Retrotransposon Copia-like N-terminal" evidence="2">
    <location>
        <begin position="13"/>
        <end position="44"/>
    </location>
</feature>
<dbReference type="Pfam" id="PF14244">
    <property type="entry name" value="Retrotran_gag_3"/>
    <property type="match status" value="1"/>
</dbReference>
<protein>
    <recommendedName>
        <fullName evidence="5">Retrotransposon Copia-like N-terminal domain-containing protein</fullName>
    </recommendedName>
</protein>
<sequence>MVSELVDDLLFLHSSDHSSLVLVTDLLNEKNYTSWSRVMTIALDEASFKQCRKVNSTLISWMLNSMSVEIIRGFMFASSVKMMWDEIKEQFGATNGPRLYDLRRSLYSVKQNTDSVAVYYNKIKRIWDELRCIKPTTNANDEECMMKFLMGLNEVFDVIHNQILFKDPLPSLLRP</sequence>
<evidence type="ECO:0000259" key="1">
    <source>
        <dbReference type="Pfam" id="PF03732"/>
    </source>
</evidence>
<gene>
    <name evidence="3" type="ORF">LIER_36564</name>
</gene>
<name>A0AAV3PBJ1_LITER</name>